<dbReference type="Proteomes" id="UP000515819">
    <property type="component" value="Chromosome"/>
</dbReference>
<dbReference type="CDD" id="cd00657">
    <property type="entry name" value="Ferritin_like"/>
    <property type="match status" value="1"/>
</dbReference>
<dbReference type="InterPro" id="IPR012851">
    <property type="entry name" value="Spore_coat_CotF-like"/>
</dbReference>
<accession>A0A7G9FLL1</accession>
<dbReference type="AlphaFoldDB" id="A0A7G9FLL1"/>
<sequence length="152" mass="17285">MELKEKERTLIQDLQTQEQSCVEKYGKYAAQAKDPELKSLFETIQKEEQKHYDTLQQVLDGSVPACDCNDTQGKDYEPKVTYGTLDNSEDKKHDAFLATDCIGTEKLVSGEYNTDVFAFANTALRKLLADIQIEEQNHAEMIYKYKTANGMA</sequence>
<keyword evidence="2" id="KW-1185">Reference proteome</keyword>
<proteinExistence type="predicted"/>
<name>A0A7G9FLL1_9FIRM</name>
<dbReference type="SUPFAM" id="SSF47240">
    <property type="entry name" value="Ferritin-like"/>
    <property type="match status" value="1"/>
</dbReference>
<dbReference type="InterPro" id="IPR009078">
    <property type="entry name" value="Ferritin-like_SF"/>
</dbReference>
<gene>
    <name evidence="1" type="ORF">H9Q76_12115</name>
</gene>
<dbReference type="EMBL" id="CP060632">
    <property type="protein sequence ID" value="QNL99442.1"/>
    <property type="molecule type" value="Genomic_DNA"/>
</dbReference>
<dbReference type="Gene3D" id="1.20.1260.10">
    <property type="match status" value="1"/>
</dbReference>
<dbReference type="Pfam" id="PF07875">
    <property type="entry name" value="Coat_F"/>
    <property type="match status" value="1"/>
</dbReference>
<reference evidence="1 2" key="1">
    <citation type="submission" date="2020-08" db="EMBL/GenBank/DDBJ databases">
        <authorList>
            <person name="Liu C."/>
            <person name="Sun Q."/>
        </authorList>
    </citation>
    <scope>NUCLEOTIDE SEQUENCE [LARGE SCALE GENOMIC DNA]</scope>
    <source>
        <strain evidence="1 2">NSJ-4</strain>
    </source>
</reference>
<protein>
    <submittedName>
        <fullName evidence="1">Ferritin-like domain-containing protein</fullName>
    </submittedName>
</protein>
<evidence type="ECO:0000313" key="1">
    <source>
        <dbReference type="EMBL" id="QNL99442.1"/>
    </source>
</evidence>
<evidence type="ECO:0000313" key="2">
    <source>
        <dbReference type="Proteomes" id="UP000515819"/>
    </source>
</evidence>
<dbReference type="KEGG" id="wcp:H9Q76_12115"/>
<organism evidence="1 2">
    <name type="scientific">Wujia chipingensis</name>
    <dbReference type="NCBI Taxonomy" id="2763670"/>
    <lineage>
        <taxon>Bacteria</taxon>
        <taxon>Bacillati</taxon>
        <taxon>Bacillota</taxon>
        <taxon>Clostridia</taxon>
        <taxon>Lachnospirales</taxon>
        <taxon>Lachnospiraceae</taxon>
        <taxon>Wujia</taxon>
    </lineage>
</organism>
<dbReference type="InterPro" id="IPR012347">
    <property type="entry name" value="Ferritin-like"/>
</dbReference>
<dbReference type="RefSeq" id="WP_118734533.1">
    <property type="nucleotide sequence ID" value="NZ_CP060632.1"/>
</dbReference>